<accession>S3XZJ5</accession>
<proteinExistence type="predicted"/>
<gene>
    <name evidence="2" type="ORF">HMPREF1181_03407</name>
</gene>
<dbReference type="PATRIC" id="fig|1073351.3.peg.3459"/>
<dbReference type="PANTHER" id="PTHR43415">
    <property type="entry name" value="SPERMIDINE N(1)-ACETYLTRANSFERASE"/>
    <property type="match status" value="1"/>
</dbReference>
<dbReference type="EMBL" id="ATFP01000055">
    <property type="protein sequence ID" value="EPH14947.1"/>
    <property type="molecule type" value="Genomic_DNA"/>
</dbReference>
<dbReference type="InterPro" id="IPR000182">
    <property type="entry name" value="GNAT_dom"/>
</dbReference>
<name>S3XZJ5_BACSE</name>
<dbReference type="PROSITE" id="PS51186">
    <property type="entry name" value="GNAT"/>
    <property type="match status" value="1"/>
</dbReference>
<dbReference type="PANTHER" id="PTHR43415:SF3">
    <property type="entry name" value="GNAT-FAMILY ACETYLTRANSFERASE"/>
    <property type="match status" value="1"/>
</dbReference>
<dbReference type="Gene3D" id="3.40.630.30">
    <property type="match status" value="1"/>
</dbReference>
<dbReference type="Proteomes" id="UP000014614">
    <property type="component" value="Unassembled WGS sequence"/>
</dbReference>
<dbReference type="InterPro" id="IPR016181">
    <property type="entry name" value="Acyl_CoA_acyltransferase"/>
</dbReference>
<reference evidence="2 3" key="1">
    <citation type="submission" date="2013-05" db="EMBL/GenBank/DDBJ databases">
        <title>The Genome Sequence of Bacteroides stercoris CC31F.</title>
        <authorList>
            <consortium name="The Broad Institute Genomics Platform"/>
            <person name="Earl A."/>
            <person name="Ward D."/>
            <person name="Feldgarden M."/>
            <person name="Gevers D."/>
            <person name="Oliphant K."/>
            <person name="Allen-Vercoe E."/>
            <person name="Walker B."/>
            <person name="Young S."/>
            <person name="Zeng Q."/>
            <person name="Gargeya S."/>
            <person name="Fitzgerald M."/>
            <person name="Haas B."/>
            <person name="Abouelleil A."/>
            <person name="Allen A.W."/>
            <person name="Alvarado L."/>
            <person name="Arachchi H.M."/>
            <person name="Berlin A.M."/>
            <person name="Chapman S.B."/>
            <person name="Gainer-Dewar J."/>
            <person name="Goldberg J."/>
            <person name="Griggs A."/>
            <person name="Gujja S."/>
            <person name="Hansen M."/>
            <person name="Howarth C."/>
            <person name="Imamovic A."/>
            <person name="Ireland A."/>
            <person name="Larimer J."/>
            <person name="McCowan C."/>
            <person name="Murphy C."/>
            <person name="Pearson M."/>
            <person name="Poon T.W."/>
            <person name="Priest M."/>
            <person name="Roberts A."/>
            <person name="Saif S."/>
            <person name="Shea T."/>
            <person name="Sisk P."/>
            <person name="Sykes S."/>
            <person name="Wortman J."/>
            <person name="Nusbaum C."/>
            <person name="Birren B."/>
        </authorList>
    </citation>
    <scope>NUCLEOTIDE SEQUENCE [LARGE SCALE GENOMIC DNA]</scope>
    <source>
        <strain evidence="2 3">CC31F</strain>
    </source>
</reference>
<evidence type="ECO:0000259" key="1">
    <source>
        <dbReference type="PROSITE" id="PS51186"/>
    </source>
</evidence>
<dbReference type="AlphaFoldDB" id="S3XZJ5"/>
<organism evidence="2 3">
    <name type="scientific">Bacteroides stercoris CC31F</name>
    <dbReference type="NCBI Taxonomy" id="1073351"/>
    <lineage>
        <taxon>Bacteria</taxon>
        <taxon>Pseudomonadati</taxon>
        <taxon>Bacteroidota</taxon>
        <taxon>Bacteroidia</taxon>
        <taxon>Bacteroidales</taxon>
        <taxon>Bacteroidaceae</taxon>
        <taxon>Bacteroides</taxon>
    </lineage>
</organism>
<dbReference type="GO" id="GO:0016747">
    <property type="term" value="F:acyltransferase activity, transferring groups other than amino-acyl groups"/>
    <property type="evidence" value="ECO:0007669"/>
    <property type="project" value="InterPro"/>
</dbReference>
<keyword evidence="2" id="KW-0808">Transferase</keyword>
<dbReference type="Pfam" id="PF13302">
    <property type="entry name" value="Acetyltransf_3"/>
    <property type="match status" value="1"/>
</dbReference>
<dbReference type="CDD" id="cd04301">
    <property type="entry name" value="NAT_SF"/>
    <property type="match status" value="1"/>
</dbReference>
<dbReference type="HOGENOM" id="CLU_013985_3_2_10"/>
<evidence type="ECO:0000313" key="3">
    <source>
        <dbReference type="Proteomes" id="UP000014614"/>
    </source>
</evidence>
<protein>
    <submittedName>
        <fullName evidence="2">Diamine N-acetyltransferase</fullName>
    </submittedName>
</protein>
<sequence length="187" mass="21560">MMKPSYFVSERVRLRAMEPEDLEIMYAMENDPQTWDVTNFSVPYSKYVLRQYMENSQCDMFADRQLRMMIVRREDDAVVGTIDITDFAPMHSRGEVGIAIRKEYQGNGYASDALRLLCDYAFGFLFLKQLVVHVAADNEASLRLFGSCGFVQCGLLKEWWFAGGKFKDVVLMQCIRLDSVGRVEDGR</sequence>
<comment type="caution">
    <text evidence="2">The sequence shown here is derived from an EMBL/GenBank/DDBJ whole genome shotgun (WGS) entry which is preliminary data.</text>
</comment>
<evidence type="ECO:0000313" key="2">
    <source>
        <dbReference type="EMBL" id="EPH14947.1"/>
    </source>
</evidence>
<feature type="domain" description="N-acetyltransferase" evidence="1">
    <location>
        <begin position="12"/>
        <end position="177"/>
    </location>
</feature>
<dbReference type="SUPFAM" id="SSF55729">
    <property type="entry name" value="Acyl-CoA N-acyltransferases (Nat)"/>
    <property type="match status" value="1"/>
</dbReference>